<feature type="transmembrane region" description="Helical" evidence="6">
    <location>
        <begin position="291"/>
        <end position="313"/>
    </location>
</feature>
<comment type="subcellular location">
    <subcellularLocation>
        <location evidence="1">Membrane</location>
        <topology evidence="1">Multi-pass membrane protein</topology>
    </subcellularLocation>
</comment>
<dbReference type="Proteomes" id="UP000823934">
    <property type="component" value="Unassembled WGS sequence"/>
</dbReference>
<evidence type="ECO:0000256" key="1">
    <source>
        <dbReference type="ARBA" id="ARBA00004141"/>
    </source>
</evidence>
<keyword evidence="5 6" id="KW-0472">Membrane</keyword>
<feature type="transmembrane region" description="Helical" evidence="6">
    <location>
        <begin position="251"/>
        <end position="271"/>
    </location>
</feature>
<reference evidence="7" key="1">
    <citation type="journal article" date="2021" name="PeerJ">
        <title>Extensive microbial diversity within the chicken gut microbiome revealed by metagenomics and culture.</title>
        <authorList>
            <person name="Gilroy R."/>
            <person name="Ravi A."/>
            <person name="Getino M."/>
            <person name="Pursley I."/>
            <person name="Horton D.L."/>
            <person name="Alikhan N.F."/>
            <person name="Baker D."/>
            <person name="Gharbi K."/>
            <person name="Hall N."/>
            <person name="Watson M."/>
            <person name="Adriaenssens E.M."/>
            <person name="Foster-Nyarko E."/>
            <person name="Jarju S."/>
            <person name="Secka A."/>
            <person name="Antonio M."/>
            <person name="Oren A."/>
            <person name="Chaudhuri R.R."/>
            <person name="La Ragione R."/>
            <person name="Hildebrand F."/>
            <person name="Pallen M.J."/>
        </authorList>
    </citation>
    <scope>NUCLEOTIDE SEQUENCE</scope>
    <source>
        <strain evidence="7">CHK160-9182</strain>
    </source>
</reference>
<gene>
    <name evidence="7" type="ORF">H9889_05660</name>
</gene>
<evidence type="ECO:0000256" key="6">
    <source>
        <dbReference type="SAM" id="Phobius"/>
    </source>
</evidence>
<evidence type="ECO:0000256" key="2">
    <source>
        <dbReference type="ARBA" id="ARBA00008974"/>
    </source>
</evidence>
<feature type="transmembrane region" description="Helical" evidence="6">
    <location>
        <begin position="174"/>
        <end position="192"/>
    </location>
</feature>
<proteinExistence type="inferred from homology"/>
<feature type="transmembrane region" description="Helical" evidence="6">
    <location>
        <begin position="102"/>
        <end position="126"/>
    </location>
</feature>
<reference evidence="7" key="2">
    <citation type="submission" date="2021-04" db="EMBL/GenBank/DDBJ databases">
        <authorList>
            <person name="Gilroy R."/>
        </authorList>
    </citation>
    <scope>NUCLEOTIDE SEQUENCE</scope>
    <source>
        <strain evidence="7">CHK160-9182</strain>
    </source>
</reference>
<sequence>MSNSSISKDVAFGFLPAQKKDRIFGQWDLTFVLLGIAVSCFALLTGAYAGVWLNAKESIAVILFGNSFPVLLVMPIAIYFTRYGIDTFIGFRSALGYLGSNIFYFIFMAITIGYMSIALFMSGQALVKISSLTSLPDFFTTASTGAPFFAITIFIFVFAATYRGPLFISKFNRVGVPAVLLVMLGIIAVLFFNEGVDKLFSLSPSEPYDEWSRSFMTALEVNIGLGFSWLPYIGQYARLAKTEKGAFKAGFLSYGVLVVVVAGLAALSALVVSSLDPTDWMFVIGGKIGGLIGLILLTLGNVTAAIFLMYSQAISFKTIFPKKTWIAALATAIPTIFLLLSSSFYDAFGSFITVIAYIMAVFGGIVISDFFFVKKQDISLRDLYDTKGSYKYWKGLNPSAVIAFFTGTITYWSLYNPITDTSSKLFEYIGAGIPSYCVALITYYIVAKYVFSYKVDHTKTKDLISIASN</sequence>
<keyword evidence="4 6" id="KW-1133">Transmembrane helix</keyword>
<organism evidence="7 8">
    <name type="scientific">Candidatus Ignatzschineria merdigallinarum</name>
    <dbReference type="NCBI Taxonomy" id="2838621"/>
    <lineage>
        <taxon>Bacteria</taxon>
        <taxon>Pseudomonadati</taxon>
        <taxon>Pseudomonadota</taxon>
        <taxon>Gammaproteobacteria</taxon>
        <taxon>Cardiobacteriales</taxon>
        <taxon>Ignatzschineriaceae</taxon>
        <taxon>Ignatzschineria</taxon>
    </lineage>
</organism>
<dbReference type="AlphaFoldDB" id="A0A9D1Q721"/>
<dbReference type="EMBL" id="DXHP01000126">
    <property type="protein sequence ID" value="HIW06795.1"/>
    <property type="molecule type" value="Genomic_DNA"/>
</dbReference>
<dbReference type="Pfam" id="PF02133">
    <property type="entry name" value="Transp_cyt_pur"/>
    <property type="match status" value="1"/>
</dbReference>
<evidence type="ECO:0000313" key="7">
    <source>
        <dbReference type="EMBL" id="HIW06795.1"/>
    </source>
</evidence>
<evidence type="ECO:0000256" key="4">
    <source>
        <dbReference type="ARBA" id="ARBA00022989"/>
    </source>
</evidence>
<feature type="transmembrane region" description="Helical" evidence="6">
    <location>
        <begin position="212"/>
        <end position="230"/>
    </location>
</feature>
<dbReference type="Gene3D" id="1.10.4160.10">
    <property type="entry name" value="Hydantoin permease"/>
    <property type="match status" value="1"/>
</dbReference>
<dbReference type="InterPro" id="IPR001248">
    <property type="entry name" value="Pur-cyt_permease"/>
</dbReference>
<dbReference type="GO" id="GO:0015209">
    <property type="term" value="F:cytosine transmembrane transporter activity"/>
    <property type="evidence" value="ECO:0007669"/>
    <property type="project" value="InterPro"/>
</dbReference>
<name>A0A9D1Q721_9GAMM</name>
<keyword evidence="3 6" id="KW-0812">Transmembrane</keyword>
<dbReference type="InterPro" id="IPR030191">
    <property type="entry name" value="CodB"/>
</dbReference>
<dbReference type="GO" id="GO:0005886">
    <property type="term" value="C:plasma membrane"/>
    <property type="evidence" value="ECO:0007669"/>
    <property type="project" value="TreeGrafter"/>
</dbReference>
<evidence type="ECO:0000256" key="5">
    <source>
        <dbReference type="ARBA" id="ARBA00023136"/>
    </source>
</evidence>
<feature type="transmembrane region" description="Helical" evidence="6">
    <location>
        <begin position="138"/>
        <end position="162"/>
    </location>
</feature>
<comment type="similarity">
    <text evidence="2">Belongs to the purine-cytosine permease (2.A.39) family.</text>
</comment>
<feature type="transmembrane region" description="Helical" evidence="6">
    <location>
        <begin position="325"/>
        <end position="345"/>
    </location>
</feature>
<feature type="transmembrane region" description="Helical" evidence="6">
    <location>
        <begin position="351"/>
        <end position="372"/>
    </location>
</feature>
<evidence type="ECO:0000313" key="8">
    <source>
        <dbReference type="Proteomes" id="UP000823934"/>
    </source>
</evidence>
<feature type="transmembrane region" description="Helical" evidence="6">
    <location>
        <begin position="433"/>
        <end position="451"/>
    </location>
</feature>
<comment type="caution">
    <text evidence="7">The sequence shown here is derived from an EMBL/GenBank/DDBJ whole genome shotgun (WGS) entry which is preliminary data.</text>
</comment>
<feature type="transmembrane region" description="Helical" evidence="6">
    <location>
        <begin position="392"/>
        <end position="413"/>
    </location>
</feature>
<dbReference type="PANTHER" id="PTHR30569:SF0">
    <property type="entry name" value="CYTOSINE PERMEASE"/>
    <property type="match status" value="1"/>
</dbReference>
<accession>A0A9D1Q721</accession>
<feature type="transmembrane region" description="Helical" evidence="6">
    <location>
        <begin position="59"/>
        <end position="81"/>
    </location>
</feature>
<feature type="transmembrane region" description="Helical" evidence="6">
    <location>
        <begin position="29"/>
        <end position="53"/>
    </location>
</feature>
<dbReference type="PANTHER" id="PTHR30569">
    <property type="entry name" value="CYTOSINE TRANSPORTER CODB"/>
    <property type="match status" value="1"/>
</dbReference>
<protein>
    <submittedName>
        <fullName evidence="7">Cytosine permease</fullName>
    </submittedName>
</protein>
<evidence type="ECO:0000256" key="3">
    <source>
        <dbReference type="ARBA" id="ARBA00022692"/>
    </source>
</evidence>